<keyword evidence="10" id="KW-1185">Reference proteome</keyword>
<evidence type="ECO:0000259" key="6">
    <source>
        <dbReference type="Pfam" id="PF18052"/>
    </source>
</evidence>
<evidence type="ECO:0000259" key="5">
    <source>
        <dbReference type="Pfam" id="PF00931"/>
    </source>
</evidence>
<comment type="caution">
    <text evidence="9">The sequence shown here is derived from an EMBL/GenBank/DDBJ whole genome shotgun (WGS) entry which is preliminary data.</text>
</comment>
<dbReference type="AlphaFoldDB" id="A0ABD3KVX2"/>
<evidence type="ECO:0000313" key="10">
    <source>
        <dbReference type="Proteomes" id="UP001634007"/>
    </source>
</evidence>
<feature type="domain" description="Disease resistance N-terminal" evidence="6">
    <location>
        <begin position="5"/>
        <end position="86"/>
    </location>
</feature>
<dbReference type="PRINTS" id="PR00364">
    <property type="entry name" value="DISEASERSIST"/>
</dbReference>
<evidence type="ECO:0000259" key="8">
    <source>
        <dbReference type="Pfam" id="PF23598"/>
    </source>
</evidence>
<dbReference type="InterPro" id="IPR055414">
    <property type="entry name" value="LRR_R13L4/SHOC2-like"/>
</dbReference>
<dbReference type="FunFam" id="1.10.10.10:FF:000322">
    <property type="entry name" value="Probable disease resistance protein At1g63360"/>
    <property type="match status" value="1"/>
</dbReference>
<dbReference type="InterPro" id="IPR032675">
    <property type="entry name" value="LRR_dom_sf"/>
</dbReference>
<keyword evidence="1" id="KW-0677">Repeat</keyword>
<dbReference type="Pfam" id="PF00931">
    <property type="entry name" value="NB-ARC"/>
    <property type="match status" value="1"/>
</dbReference>
<dbReference type="InterPro" id="IPR002182">
    <property type="entry name" value="NB-ARC"/>
</dbReference>
<organism evidence="9 10">
    <name type="scientific">Eucalyptus globulus</name>
    <name type="common">Tasmanian blue gum</name>
    <dbReference type="NCBI Taxonomy" id="34317"/>
    <lineage>
        <taxon>Eukaryota</taxon>
        <taxon>Viridiplantae</taxon>
        <taxon>Streptophyta</taxon>
        <taxon>Embryophyta</taxon>
        <taxon>Tracheophyta</taxon>
        <taxon>Spermatophyta</taxon>
        <taxon>Magnoliopsida</taxon>
        <taxon>eudicotyledons</taxon>
        <taxon>Gunneridae</taxon>
        <taxon>Pentapetalae</taxon>
        <taxon>rosids</taxon>
        <taxon>malvids</taxon>
        <taxon>Myrtales</taxon>
        <taxon>Myrtaceae</taxon>
        <taxon>Myrtoideae</taxon>
        <taxon>Eucalypteae</taxon>
        <taxon>Eucalyptus</taxon>
    </lineage>
</organism>
<dbReference type="GO" id="GO:0051707">
    <property type="term" value="P:response to other organism"/>
    <property type="evidence" value="ECO:0007669"/>
    <property type="project" value="UniProtKB-ARBA"/>
</dbReference>
<dbReference type="Pfam" id="PF23598">
    <property type="entry name" value="LRR_14"/>
    <property type="match status" value="1"/>
</dbReference>
<dbReference type="PANTHER" id="PTHR23155">
    <property type="entry name" value="DISEASE RESISTANCE PROTEIN RP"/>
    <property type="match status" value="1"/>
</dbReference>
<dbReference type="Gene3D" id="1.10.8.430">
    <property type="entry name" value="Helical domain of apoptotic protease-activating factors"/>
    <property type="match status" value="1"/>
</dbReference>
<feature type="domain" description="NB-ARC" evidence="5">
    <location>
        <begin position="172"/>
        <end position="352"/>
    </location>
</feature>
<dbReference type="InterPro" id="IPR041118">
    <property type="entry name" value="Rx_N"/>
</dbReference>
<gene>
    <name evidence="9" type="ORF">ACJRO7_019062</name>
</gene>
<evidence type="ECO:0000313" key="9">
    <source>
        <dbReference type="EMBL" id="KAL3743899.1"/>
    </source>
</evidence>
<feature type="domain" description="Disease resistance R13L4/SHOC-2-like LRR" evidence="8">
    <location>
        <begin position="553"/>
        <end position="877"/>
    </location>
</feature>
<accession>A0ABD3KVX2</accession>
<dbReference type="CDD" id="cd14798">
    <property type="entry name" value="RX-CC_like"/>
    <property type="match status" value="1"/>
</dbReference>
<dbReference type="Gene3D" id="3.80.10.10">
    <property type="entry name" value="Ribonuclease Inhibitor"/>
    <property type="match status" value="2"/>
</dbReference>
<dbReference type="SUPFAM" id="SSF52058">
    <property type="entry name" value="L domain-like"/>
    <property type="match status" value="1"/>
</dbReference>
<dbReference type="PANTHER" id="PTHR23155:SF1205">
    <property type="entry name" value="DISEASE RESISTANCE PROTEIN RPM1"/>
    <property type="match status" value="1"/>
</dbReference>
<dbReference type="InterPro" id="IPR044974">
    <property type="entry name" value="Disease_R_plants"/>
</dbReference>
<dbReference type="InterPro" id="IPR038005">
    <property type="entry name" value="RX-like_CC"/>
</dbReference>
<evidence type="ECO:0000256" key="1">
    <source>
        <dbReference type="ARBA" id="ARBA00022737"/>
    </source>
</evidence>
<protein>
    <recommendedName>
        <fullName evidence="11">Disease resistance protein RPM1-like</fullName>
    </recommendedName>
</protein>
<dbReference type="InterPro" id="IPR058922">
    <property type="entry name" value="WHD_DRP"/>
</dbReference>
<dbReference type="InterPro" id="IPR027417">
    <property type="entry name" value="P-loop_NTPase"/>
</dbReference>
<dbReference type="InterPro" id="IPR042197">
    <property type="entry name" value="Apaf_helical"/>
</dbReference>
<dbReference type="SUPFAM" id="SSF52540">
    <property type="entry name" value="P-loop containing nucleoside triphosphate hydrolases"/>
    <property type="match status" value="1"/>
</dbReference>
<dbReference type="Pfam" id="PF23559">
    <property type="entry name" value="WHD_DRP"/>
    <property type="match status" value="1"/>
</dbReference>
<keyword evidence="2" id="KW-0547">Nucleotide-binding</keyword>
<reference evidence="9 10" key="1">
    <citation type="submission" date="2024-11" db="EMBL/GenBank/DDBJ databases">
        <title>Chromosome-level genome assembly of Eucalyptus globulus Labill. provides insights into its genome evolution.</title>
        <authorList>
            <person name="Li X."/>
        </authorList>
    </citation>
    <scope>NUCLEOTIDE SEQUENCE [LARGE SCALE GENOMIC DNA]</scope>
    <source>
        <strain evidence="9">CL2024</strain>
        <tissue evidence="9">Fresh tender leaves</tissue>
    </source>
</reference>
<evidence type="ECO:0000256" key="3">
    <source>
        <dbReference type="ARBA" id="ARBA00022821"/>
    </source>
</evidence>
<dbReference type="GO" id="GO:0000166">
    <property type="term" value="F:nucleotide binding"/>
    <property type="evidence" value="ECO:0007669"/>
    <property type="project" value="UniProtKB-KW"/>
</dbReference>
<dbReference type="Proteomes" id="UP001634007">
    <property type="component" value="Unassembled WGS sequence"/>
</dbReference>
<feature type="domain" description="Disease resistance protein winged helix" evidence="7">
    <location>
        <begin position="438"/>
        <end position="507"/>
    </location>
</feature>
<evidence type="ECO:0008006" key="11">
    <source>
        <dbReference type="Google" id="ProtNLM"/>
    </source>
</evidence>
<proteinExistence type="predicted"/>
<keyword evidence="3" id="KW-0611">Plant defense</keyword>
<sequence length="949" mass="108744">MTGVILSYVLNKVGNIFENEVMKVRDGWEEVNAVKEDFDRIKAILRDADSLGEGSHFIEESVKKLRNLAYDIEDALDEYKLLKAQDPGHGLLELLQESHSYVRNWKACRRIMLRMRELSPKVKSVCEEHQKVCYKFKKAAEQGLSSRSPSSTWQDQRGNALLVEKADLVGIEEPLEQLVNRLVKGPPEKEITPVVGMGGSGKTTLIKQVFDDPAVKKHFTIRAWVTLSPYSRTEEVLRDMLQQIASSIMKSAPSGTDNLSTDLLKMMIKSLLQRRRSRYLIILDDVWQVGEWDAIKYAFPNNQNGSRIMITTRDAMIALSSCKEFAGEVHNMKPLHAEQSWKLFCMKTFKGSRCPPNLEEICEYILRKCEGLPLAIVAISGILATKDNNNIDEWHLVRQSIRSELDGNDRLMNLKKVLSLSFNALPYHLKSCFLHLSVFPRDQPIEHMRLIRIWVAEGLVETTEGKTPEAVAEEYLKDLLSRSLIQVAELTSDGKVKMYRVHDLLWEISSTKSKERNFAAVVDEQHAAWTDRVRRLSVHKTLQTAGQNEPLWQLRSLFMFGVSKSSINIVLSSGPKLLRVLDLQGAPLRRFPTQVIDFHLLSYLNLRCTKIQKIPSSIGMLQNLESLDLKHTFISVLPVEITKLQRLRHLLVYRYENIAYSHRKFGFKTLGEIGALQCLQKLCYIEADDETSRILIRQIRKLVQLRRLCILKLKKEDGGKLCVSITKLTNLRALSVSSLEDAEIDLQNLDSPPQLLQRVYLRGKLQTLPHWIAKLPSLAKLHLKWSHLEEDPMSALQSMPNLVHLELLQVYSWQKLCFKAKGFKKLKILGLDCFEELTLIQVEEGAMPCLEKWSIQRCKCLKNVPSGIEYLSKLKVLELFDMPDELIEKLKPEEQDEEYGKVAHVPELSYGYWRDGAWDVTSVETVGEEQSPRAQDATKKRSKLPPCWK</sequence>
<dbReference type="Gene3D" id="1.10.10.10">
    <property type="entry name" value="Winged helix-like DNA-binding domain superfamily/Winged helix DNA-binding domain"/>
    <property type="match status" value="1"/>
</dbReference>
<dbReference type="InterPro" id="IPR036388">
    <property type="entry name" value="WH-like_DNA-bd_sf"/>
</dbReference>
<feature type="region of interest" description="Disordered" evidence="4">
    <location>
        <begin position="924"/>
        <end position="949"/>
    </location>
</feature>
<dbReference type="GO" id="GO:0006952">
    <property type="term" value="P:defense response"/>
    <property type="evidence" value="ECO:0007669"/>
    <property type="project" value="UniProtKB-KW"/>
</dbReference>
<dbReference type="FunFam" id="3.40.50.300:FF:001091">
    <property type="entry name" value="Probable disease resistance protein At1g61300"/>
    <property type="match status" value="1"/>
</dbReference>
<dbReference type="Gene3D" id="1.20.5.4130">
    <property type="match status" value="1"/>
</dbReference>
<evidence type="ECO:0000256" key="2">
    <source>
        <dbReference type="ARBA" id="ARBA00022741"/>
    </source>
</evidence>
<dbReference type="EMBL" id="JBJKBG010000004">
    <property type="protein sequence ID" value="KAL3743899.1"/>
    <property type="molecule type" value="Genomic_DNA"/>
</dbReference>
<evidence type="ECO:0000256" key="4">
    <source>
        <dbReference type="SAM" id="MobiDB-lite"/>
    </source>
</evidence>
<dbReference type="Pfam" id="PF18052">
    <property type="entry name" value="Rx_N"/>
    <property type="match status" value="1"/>
</dbReference>
<name>A0ABD3KVX2_EUCGL</name>
<dbReference type="Gene3D" id="3.40.50.300">
    <property type="entry name" value="P-loop containing nucleotide triphosphate hydrolases"/>
    <property type="match status" value="1"/>
</dbReference>
<evidence type="ECO:0000259" key="7">
    <source>
        <dbReference type="Pfam" id="PF23559"/>
    </source>
</evidence>